<evidence type="ECO:0000313" key="3">
    <source>
        <dbReference type="EMBL" id="KEI16868.1"/>
    </source>
</evidence>
<evidence type="ECO:0000259" key="2">
    <source>
        <dbReference type="PROSITE" id="PS50943"/>
    </source>
</evidence>
<evidence type="ECO:0000313" key="4">
    <source>
        <dbReference type="Proteomes" id="UP000027770"/>
    </source>
</evidence>
<dbReference type="SUPFAM" id="SSF47413">
    <property type="entry name" value="lambda repressor-like DNA-binding domains"/>
    <property type="match status" value="1"/>
</dbReference>
<reference evidence="3 4" key="1">
    <citation type="submission" date="2014-02" db="EMBL/GenBank/DDBJ databases">
        <title>Plasmidome dynamics in the species complex Clostridium novyi sensu lato converts strains of independent lineages into distinctly different pathogens.</title>
        <authorList>
            <person name="Skarin H."/>
            <person name="Segerman B."/>
        </authorList>
    </citation>
    <scope>NUCLEOTIDE SEQUENCE [LARGE SCALE GENOMIC DNA]</scope>
    <source>
        <strain evidence="3 4">ATCC 27606</strain>
    </source>
</reference>
<evidence type="ECO:0000256" key="1">
    <source>
        <dbReference type="ARBA" id="ARBA00023125"/>
    </source>
</evidence>
<feature type="domain" description="HTH cro/C1-type" evidence="2">
    <location>
        <begin position="5"/>
        <end position="59"/>
    </location>
</feature>
<comment type="caution">
    <text evidence="3">The sequence shown here is derived from an EMBL/GenBank/DDBJ whole genome shotgun (WGS) entry which is preliminary data.</text>
</comment>
<dbReference type="InterPro" id="IPR001387">
    <property type="entry name" value="Cro/C1-type_HTH"/>
</dbReference>
<dbReference type="RefSeq" id="WP_039218479.1">
    <property type="nucleotide sequence ID" value="NZ_JENW01000041.1"/>
</dbReference>
<accession>A0AA40M5Q2</accession>
<gene>
    <name evidence="3" type="ORF">Z959_08545</name>
</gene>
<dbReference type="InterPro" id="IPR010982">
    <property type="entry name" value="Lambda_DNA-bd_dom_sf"/>
</dbReference>
<keyword evidence="1" id="KW-0238">DNA-binding</keyword>
<dbReference type="SMART" id="SM00530">
    <property type="entry name" value="HTH_XRE"/>
    <property type="match status" value="1"/>
</dbReference>
<dbReference type="CDD" id="cd00093">
    <property type="entry name" value="HTH_XRE"/>
    <property type="match status" value="1"/>
</dbReference>
<dbReference type="AlphaFoldDB" id="A0AA40M5Q2"/>
<dbReference type="PANTHER" id="PTHR46558">
    <property type="entry name" value="TRACRIPTIONAL REGULATORY PROTEIN-RELATED-RELATED"/>
    <property type="match status" value="1"/>
</dbReference>
<organism evidence="3 4">
    <name type="scientific">Clostridium novyi B str. ATCC 27606</name>
    <dbReference type="NCBI Taxonomy" id="1443123"/>
    <lineage>
        <taxon>Bacteria</taxon>
        <taxon>Bacillati</taxon>
        <taxon>Bacillota</taxon>
        <taxon>Clostridia</taxon>
        <taxon>Eubacteriales</taxon>
        <taxon>Clostridiaceae</taxon>
        <taxon>Clostridium</taxon>
    </lineage>
</organism>
<name>A0AA40M5Q2_CLONO</name>
<dbReference type="Proteomes" id="UP000027770">
    <property type="component" value="Unassembled WGS sequence"/>
</dbReference>
<dbReference type="PROSITE" id="PS50943">
    <property type="entry name" value="HTH_CROC1"/>
    <property type="match status" value="1"/>
</dbReference>
<protein>
    <recommendedName>
        <fullName evidence="2">HTH cro/C1-type domain-containing protein</fullName>
    </recommendedName>
</protein>
<dbReference type="Pfam" id="PF01381">
    <property type="entry name" value="HTH_3"/>
    <property type="match status" value="1"/>
</dbReference>
<dbReference type="EMBL" id="JENW01000041">
    <property type="protein sequence ID" value="KEI16868.1"/>
    <property type="molecule type" value="Genomic_DNA"/>
</dbReference>
<sequence length="73" mass="8416">MTRTLKALRELHCLTQTDVAEILGISLHSYCNKENGKLQFTLKEAKKLSDLFKLSIEEIFFANKEFVLNTKVI</sequence>
<keyword evidence="4" id="KW-1185">Reference proteome</keyword>
<dbReference type="PANTHER" id="PTHR46558:SF4">
    <property type="entry name" value="DNA-BIDING PHAGE PROTEIN"/>
    <property type="match status" value="1"/>
</dbReference>
<dbReference type="GO" id="GO:0003677">
    <property type="term" value="F:DNA binding"/>
    <property type="evidence" value="ECO:0007669"/>
    <property type="project" value="UniProtKB-KW"/>
</dbReference>
<dbReference type="Gene3D" id="1.10.260.40">
    <property type="entry name" value="lambda repressor-like DNA-binding domains"/>
    <property type="match status" value="1"/>
</dbReference>
<proteinExistence type="predicted"/>